<dbReference type="InterPro" id="IPR036390">
    <property type="entry name" value="WH_DNA-bd_sf"/>
</dbReference>
<dbReference type="PANTHER" id="PTHR43537:SF24">
    <property type="entry name" value="GLUCONATE OPERON TRANSCRIPTIONAL REPRESSOR"/>
    <property type="match status" value="1"/>
</dbReference>
<dbReference type="Proteomes" id="UP000215633">
    <property type="component" value="Unassembled WGS sequence"/>
</dbReference>
<dbReference type="SMART" id="SM00345">
    <property type="entry name" value="HTH_GNTR"/>
    <property type="match status" value="1"/>
</dbReference>
<dbReference type="Pfam" id="PF07729">
    <property type="entry name" value="FCD"/>
    <property type="match status" value="1"/>
</dbReference>
<proteinExistence type="predicted"/>
<dbReference type="InterPro" id="IPR008920">
    <property type="entry name" value="TF_FadR/GntR_C"/>
</dbReference>
<dbReference type="GO" id="GO:0003677">
    <property type="term" value="F:DNA binding"/>
    <property type="evidence" value="ECO:0007669"/>
    <property type="project" value="UniProtKB-KW"/>
</dbReference>
<protein>
    <submittedName>
        <fullName evidence="5">GntR family transcriptional regulator</fullName>
    </submittedName>
</protein>
<evidence type="ECO:0000256" key="1">
    <source>
        <dbReference type="ARBA" id="ARBA00023015"/>
    </source>
</evidence>
<keyword evidence="1" id="KW-0805">Transcription regulation</keyword>
<evidence type="ECO:0000256" key="2">
    <source>
        <dbReference type="ARBA" id="ARBA00023125"/>
    </source>
</evidence>
<dbReference type="PROSITE" id="PS50949">
    <property type="entry name" value="HTH_GNTR"/>
    <property type="match status" value="1"/>
</dbReference>
<keyword evidence="6" id="KW-1185">Reference proteome</keyword>
<dbReference type="RefSeq" id="WP_028352911.1">
    <property type="nucleotide sequence ID" value="NZ_NEVT01000008.1"/>
</dbReference>
<evidence type="ECO:0000313" key="5">
    <source>
        <dbReference type="EMBL" id="OZI72713.1"/>
    </source>
</evidence>
<dbReference type="SUPFAM" id="SSF48008">
    <property type="entry name" value="GntR ligand-binding domain-like"/>
    <property type="match status" value="1"/>
</dbReference>
<dbReference type="EMBL" id="NEVT01000008">
    <property type="protein sequence ID" value="OZI72713.1"/>
    <property type="molecule type" value="Genomic_DNA"/>
</dbReference>
<dbReference type="GO" id="GO:0003700">
    <property type="term" value="F:DNA-binding transcription factor activity"/>
    <property type="evidence" value="ECO:0007669"/>
    <property type="project" value="InterPro"/>
</dbReference>
<sequence length="218" mass="24197">MPYPPKPLESVSERTYQAVLDSIVSRRIGPGEVLEERRLADELAVSRTPMRAALNRLLGEGILARLSNGSVIVKAFGATELLEFLQVRTLLEGEAAALAAGRIPPARLQEVRERLQAILEQTMLTEQQDWSYDNEVHNLVAQHCGNRTMAAMIADVRLRARLCNVERIADRWLLARQEHLAILDALGRADAEAARAAMVAHLANVRQAYLKTLGYLGQ</sequence>
<dbReference type="Gene3D" id="1.20.120.530">
    <property type="entry name" value="GntR ligand-binding domain-like"/>
    <property type="match status" value="1"/>
</dbReference>
<dbReference type="AlphaFoldDB" id="A0A261VHT5"/>
<dbReference type="SMART" id="SM00895">
    <property type="entry name" value="FCD"/>
    <property type="match status" value="1"/>
</dbReference>
<gene>
    <name evidence="5" type="ORF">CAL24_20770</name>
</gene>
<dbReference type="PANTHER" id="PTHR43537">
    <property type="entry name" value="TRANSCRIPTIONAL REGULATOR, GNTR FAMILY"/>
    <property type="match status" value="1"/>
</dbReference>
<dbReference type="Gene3D" id="1.10.10.10">
    <property type="entry name" value="Winged helix-like DNA-binding domain superfamily/Winged helix DNA-binding domain"/>
    <property type="match status" value="1"/>
</dbReference>
<feature type="domain" description="HTH gntR-type" evidence="4">
    <location>
        <begin position="9"/>
        <end position="76"/>
    </location>
</feature>
<accession>A0A261VHT5</accession>
<comment type="caution">
    <text evidence="5">The sequence shown here is derived from an EMBL/GenBank/DDBJ whole genome shotgun (WGS) entry which is preliminary data.</text>
</comment>
<organism evidence="5 6">
    <name type="scientific">Bordetella genomosp. 2</name>
    <dbReference type="NCBI Taxonomy" id="1983456"/>
    <lineage>
        <taxon>Bacteria</taxon>
        <taxon>Pseudomonadati</taxon>
        <taxon>Pseudomonadota</taxon>
        <taxon>Betaproteobacteria</taxon>
        <taxon>Burkholderiales</taxon>
        <taxon>Alcaligenaceae</taxon>
        <taxon>Bordetella</taxon>
    </lineage>
</organism>
<keyword evidence="2" id="KW-0238">DNA-binding</keyword>
<evidence type="ECO:0000313" key="6">
    <source>
        <dbReference type="Proteomes" id="UP000215633"/>
    </source>
</evidence>
<dbReference type="PRINTS" id="PR00035">
    <property type="entry name" value="HTHGNTR"/>
</dbReference>
<dbReference type="InterPro" id="IPR011711">
    <property type="entry name" value="GntR_C"/>
</dbReference>
<name>A0A261VHT5_9BORD</name>
<evidence type="ECO:0000256" key="3">
    <source>
        <dbReference type="ARBA" id="ARBA00023163"/>
    </source>
</evidence>
<dbReference type="InterPro" id="IPR036388">
    <property type="entry name" value="WH-like_DNA-bd_sf"/>
</dbReference>
<reference evidence="6" key="1">
    <citation type="submission" date="2017-05" db="EMBL/GenBank/DDBJ databases">
        <title>Complete and WGS of Bordetella genogroups.</title>
        <authorList>
            <person name="Spilker T."/>
            <person name="Lipuma J."/>
        </authorList>
    </citation>
    <scope>NUCLEOTIDE SEQUENCE [LARGE SCALE GENOMIC DNA]</scope>
    <source>
        <strain evidence="6">AU8256</strain>
    </source>
</reference>
<dbReference type="InterPro" id="IPR000524">
    <property type="entry name" value="Tscrpt_reg_HTH_GntR"/>
</dbReference>
<dbReference type="SUPFAM" id="SSF46785">
    <property type="entry name" value="Winged helix' DNA-binding domain"/>
    <property type="match status" value="1"/>
</dbReference>
<keyword evidence="3" id="KW-0804">Transcription</keyword>
<dbReference type="Pfam" id="PF00392">
    <property type="entry name" value="GntR"/>
    <property type="match status" value="1"/>
</dbReference>
<evidence type="ECO:0000259" key="4">
    <source>
        <dbReference type="PROSITE" id="PS50949"/>
    </source>
</evidence>